<evidence type="ECO:0000313" key="1">
    <source>
        <dbReference type="EMBL" id="CAI2166173.1"/>
    </source>
</evidence>
<protein>
    <submittedName>
        <fullName evidence="1">3923_t:CDS:1</fullName>
    </submittedName>
</protein>
<organism evidence="1 2">
    <name type="scientific">Funneliformis geosporum</name>
    <dbReference type="NCBI Taxonomy" id="1117311"/>
    <lineage>
        <taxon>Eukaryota</taxon>
        <taxon>Fungi</taxon>
        <taxon>Fungi incertae sedis</taxon>
        <taxon>Mucoromycota</taxon>
        <taxon>Glomeromycotina</taxon>
        <taxon>Glomeromycetes</taxon>
        <taxon>Glomerales</taxon>
        <taxon>Glomeraceae</taxon>
        <taxon>Funneliformis</taxon>
    </lineage>
</organism>
<dbReference type="AlphaFoldDB" id="A0A9W4SE89"/>
<proteinExistence type="predicted"/>
<evidence type="ECO:0000313" key="2">
    <source>
        <dbReference type="Proteomes" id="UP001153678"/>
    </source>
</evidence>
<sequence length="64" mass="7522">AKSENNFKMKGKKKDTDKKRTIWELGEKVKKKKDYMRAIKIKITVEEDFFSSFLKLPGCVPIDI</sequence>
<gene>
    <name evidence="1" type="ORF">FWILDA_LOCUS2440</name>
</gene>
<dbReference type="OrthoDB" id="10537371at2759"/>
<reference evidence="1" key="1">
    <citation type="submission" date="2022-08" db="EMBL/GenBank/DDBJ databases">
        <authorList>
            <person name="Kallberg Y."/>
            <person name="Tangrot J."/>
            <person name="Rosling A."/>
        </authorList>
    </citation>
    <scope>NUCLEOTIDE SEQUENCE</scope>
    <source>
        <strain evidence="1">Wild A</strain>
    </source>
</reference>
<dbReference type="EMBL" id="CAMKVN010000281">
    <property type="protein sequence ID" value="CAI2166173.1"/>
    <property type="molecule type" value="Genomic_DNA"/>
</dbReference>
<keyword evidence="2" id="KW-1185">Reference proteome</keyword>
<dbReference type="Proteomes" id="UP001153678">
    <property type="component" value="Unassembled WGS sequence"/>
</dbReference>
<name>A0A9W4SE89_9GLOM</name>
<comment type="caution">
    <text evidence="1">The sequence shown here is derived from an EMBL/GenBank/DDBJ whole genome shotgun (WGS) entry which is preliminary data.</text>
</comment>
<accession>A0A9W4SE89</accession>
<feature type="non-terminal residue" evidence="1">
    <location>
        <position position="1"/>
    </location>
</feature>